<dbReference type="EMBL" id="AJWZ01000863">
    <property type="protein sequence ID" value="EKC75534.1"/>
    <property type="molecule type" value="Genomic_DNA"/>
</dbReference>
<reference evidence="1" key="1">
    <citation type="journal article" date="2013" name="Environ. Microbiol.">
        <title>Microbiota from the distal guts of lean and obese adolescents exhibit partial functional redundancy besides clear differences in community structure.</title>
        <authorList>
            <person name="Ferrer M."/>
            <person name="Ruiz A."/>
            <person name="Lanza F."/>
            <person name="Haange S.B."/>
            <person name="Oberbach A."/>
            <person name="Till H."/>
            <person name="Bargiela R."/>
            <person name="Campoy C."/>
            <person name="Segura M.T."/>
            <person name="Richter M."/>
            <person name="von Bergen M."/>
            <person name="Seifert J."/>
            <person name="Suarez A."/>
        </authorList>
    </citation>
    <scope>NUCLEOTIDE SEQUENCE</scope>
</reference>
<sequence length="53" mass="6293">PATFMQVIREFEILCNTNFKNPDNCRWAVLNRKNRLTHFLDTLRGTLVELSQK</sequence>
<dbReference type="AlphaFoldDB" id="K1U6B2"/>
<feature type="non-terminal residue" evidence="1">
    <location>
        <position position="1"/>
    </location>
</feature>
<proteinExistence type="predicted"/>
<name>K1U6B2_9ZZZZ</name>
<organism evidence="1">
    <name type="scientific">human gut metagenome</name>
    <dbReference type="NCBI Taxonomy" id="408170"/>
    <lineage>
        <taxon>unclassified sequences</taxon>
        <taxon>metagenomes</taxon>
        <taxon>organismal metagenomes</taxon>
    </lineage>
</organism>
<protein>
    <submittedName>
        <fullName evidence="1">RteC protein</fullName>
    </submittedName>
</protein>
<comment type="caution">
    <text evidence="1">The sequence shown here is derived from an EMBL/GenBank/DDBJ whole genome shotgun (WGS) entry which is preliminary data.</text>
</comment>
<evidence type="ECO:0000313" key="1">
    <source>
        <dbReference type="EMBL" id="EKC75534.1"/>
    </source>
</evidence>
<accession>K1U6B2</accession>
<gene>
    <name evidence="1" type="ORF">OBE_01317</name>
</gene>